<feature type="compositionally biased region" description="Polar residues" evidence="1">
    <location>
        <begin position="738"/>
        <end position="749"/>
    </location>
</feature>
<dbReference type="Proteomes" id="UP000321518">
    <property type="component" value="Unassembled WGS sequence"/>
</dbReference>
<evidence type="ECO:0000256" key="1">
    <source>
        <dbReference type="SAM" id="MobiDB-lite"/>
    </source>
</evidence>
<feature type="compositionally biased region" description="Pro residues" evidence="1">
    <location>
        <begin position="258"/>
        <end position="268"/>
    </location>
</feature>
<name>A0A511K9X0_RHOTO</name>
<feature type="compositionally biased region" description="Low complexity" evidence="1">
    <location>
        <begin position="123"/>
        <end position="138"/>
    </location>
</feature>
<feature type="compositionally biased region" description="Basic and acidic residues" evidence="1">
    <location>
        <begin position="828"/>
        <end position="839"/>
    </location>
</feature>
<feature type="compositionally biased region" description="Basic and acidic residues" evidence="1">
    <location>
        <begin position="624"/>
        <end position="637"/>
    </location>
</feature>
<gene>
    <name evidence="3" type="ORF">Rt10032_c02g1194</name>
</gene>
<evidence type="ECO:0000313" key="4">
    <source>
        <dbReference type="Proteomes" id="UP000321518"/>
    </source>
</evidence>
<comment type="caution">
    <text evidence="3">The sequence shown here is derived from an EMBL/GenBank/DDBJ whole genome shotgun (WGS) entry which is preliminary data.</text>
</comment>
<evidence type="ECO:0000313" key="3">
    <source>
        <dbReference type="EMBL" id="GEM07177.1"/>
    </source>
</evidence>
<feature type="region of interest" description="Disordered" evidence="1">
    <location>
        <begin position="168"/>
        <end position="271"/>
    </location>
</feature>
<feature type="compositionally biased region" description="Pro residues" evidence="1">
    <location>
        <begin position="754"/>
        <end position="768"/>
    </location>
</feature>
<feature type="signal peptide" evidence="2">
    <location>
        <begin position="1"/>
        <end position="20"/>
    </location>
</feature>
<keyword evidence="2" id="KW-0732">Signal</keyword>
<accession>A0A511K9X0</accession>
<feature type="region of interest" description="Disordered" evidence="1">
    <location>
        <begin position="736"/>
        <end position="792"/>
    </location>
</feature>
<sequence>MTTLASTSAAAIRLTAGCAAAAVATTSPSTTAAFNTSTPVARALGADTLYIQTDGVLSGIVDGSAEGARRKVRRRRIVAGAEEEDARRGTVSAAVELRFILDQGVSFADNAGPAAFGAAPPSLDTLSSPTPPSARSTTFGVHSRRLRRHNGLWATAGYLRDRSTSLSAHARPLSTAPALRKPTLDISGDARPPPQLVYADNRTTNPLEQALRPRDLSATHEASQPVASRSAPAEKAATPTLPSASADSAGTLDKPLQRPKPPPRPPSPYGEINELVRHPLLYDPVLKPRFPIVLCHGLYGFDVRGPGFFRLHYWGDLLKILRGKIGAEVFVTAVPGTGSVKNRAYVLHKALEDTPSLLNRDLNFVGHSMGGLDARYLISNIRPTLYHPRSLTTMCTPHRGSEFMAWCRANIGIGTEFESHEALNLRAPVSSNLDEPDDASVPLPYSLKSPILSREQVEQANKAAEAAKRAEAVAEKAKDSSSHFPGLPFNLSASVTGYLLKLLDSPAYANLTPSFLRDVFNPSTPNRDDVRYFSIAARTDKIPIWHPLWLPKLVLDGAESQRVAQGCAAPPEWRGNDGLVSIDSARWGEFLGTFDVCDHWEMRGSSGLSSAEASKHAIEEVTRREIRETKEPKEGGQAERVASAGVEPSKEQENEEKGWQWQDVYALVGKLVGGGNGKKKVVSATAKAEGQLVTTQNKDVADAPQASAPRSEQDQADDDAGLASAASWIIRQLPGASVGSNAPASSSKDATPTSPLPPLPNSPSPSPAAAPTSSSTMSSIPPTSSSSPLSSVSSTVTSAAATVADTVINNPATRLLYGAPGLSSSASDKAKHEERPKKEKFSLERMTVALCRKLHKEGF</sequence>
<feature type="region of interest" description="Disordered" evidence="1">
    <location>
        <begin position="624"/>
        <end position="657"/>
    </location>
</feature>
<dbReference type="Gene3D" id="3.40.50.1820">
    <property type="entry name" value="alpha/beta hydrolase"/>
    <property type="match status" value="1"/>
</dbReference>
<protein>
    <submittedName>
        <fullName evidence="3">Lipase 2</fullName>
    </submittedName>
</protein>
<dbReference type="EMBL" id="BJWK01000002">
    <property type="protein sequence ID" value="GEM07177.1"/>
    <property type="molecule type" value="Genomic_DNA"/>
</dbReference>
<evidence type="ECO:0000256" key="2">
    <source>
        <dbReference type="SAM" id="SignalP"/>
    </source>
</evidence>
<feature type="region of interest" description="Disordered" evidence="1">
    <location>
        <begin position="818"/>
        <end position="839"/>
    </location>
</feature>
<feature type="chain" id="PRO_5021745246" evidence="2">
    <location>
        <begin position="21"/>
        <end position="859"/>
    </location>
</feature>
<feature type="region of interest" description="Disordered" evidence="1">
    <location>
        <begin position="123"/>
        <end position="142"/>
    </location>
</feature>
<feature type="region of interest" description="Disordered" evidence="1">
    <location>
        <begin position="695"/>
        <end position="721"/>
    </location>
</feature>
<proteinExistence type="predicted"/>
<reference evidence="3 4" key="1">
    <citation type="submission" date="2019-07" db="EMBL/GenBank/DDBJ databases">
        <title>Rhodotorula toruloides NBRC10032 genome sequencing.</title>
        <authorList>
            <person name="Shida Y."/>
            <person name="Takaku H."/>
            <person name="Ogasawara W."/>
            <person name="Mori K."/>
        </authorList>
    </citation>
    <scope>NUCLEOTIDE SEQUENCE [LARGE SCALE GENOMIC DNA]</scope>
    <source>
        <strain evidence="3 4">NBRC10032</strain>
    </source>
</reference>
<feature type="compositionally biased region" description="Basic and acidic residues" evidence="1">
    <location>
        <begin position="648"/>
        <end position="657"/>
    </location>
</feature>
<dbReference type="SUPFAM" id="SSF53474">
    <property type="entry name" value="alpha/beta-Hydrolases"/>
    <property type="match status" value="1"/>
</dbReference>
<dbReference type="InterPro" id="IPR029058">
    <property type="entry name" value="AB_hydrolase_fold"/>
</dbReference>
<dbReference type="OrthoDB" id="5592486at2759"/>
<dbReference type="PANTHER" id="PTHR11440">
    <property type="entry name" value="LECITHIN-CHOLESTEROL ACYLTRANSFERASE-RELATED"/>
    <property type="match status" value="1"/>
</dbReference>
<organism evidence="3 4">
    <name type="scientific">Rhodotorula toruloides</name>
    <name type="common">Yeast</name>
    <name type="synonym">Rhodosporidium toruloides</name>
    <dbReference type="NCBI Taxonomy" id="5286"/>
    <lineage>
        <taxon>Eukaryota</taxon>
        <taxon>Fungi</taxon>
        <taxon>Dikarya</taxon>
        <taxon>Basidiomycota</taxon>
        <taxon>Pucciniomycotina</taxon>
        <taxon>Microbotryomycetes</taxon>
        <taxon>Sporidiobolales</taxon>
        <taxon>Sporidiobolaceae</taxon>
        <taxon>Rhodotorula</taxon>
    </lineage>
</organism>
<feature type="compositionally biased region" description="Low complexity" evidence="1">
    <location>
        <begin position="769"/>
        <end position="792"/>
    </location>
</feature>
<dbReference type="AlphaFoldDB" id="A0A511K9X0"/>